<evidence type="ECO:0000256" key="5">
    <source>
        <dbReference type="ARBA" id="ARBA00022927"/>
    </source>
</evidence>
<keyword evidence="6" id="KW-0072">Autophagy</keyword>
<evidence type="ECO:0000256" key="7">
    <source>
        <dbReference type="SAM" id="MobiDB-lite"/>
    </source>
</evidence>
<evidence type="ECO:0000256" key="1">
    <source>
        <dbReference type="ARBA" id="ARBA00004329"/>
    </source>
</evidence>
<feature type="compositionally biased region" description="Low complexity" evidence="7">
    <location>
        <begin position="185"/>
        <end position="195"/>
    </location>
</feature>
<feature type="compositionally biased region" description="Low complexity" evidence="7">
    <location>
        <begin position="302"/>
        <end position="311"/>
    </location>
</feature>
<keyword evidence="4" id="KW-0813">Transport</keyword>
<organism evidence="10 11">
    <name type="scientific">Trichoderma asperellum (strain ATCC 204424 / CBS 433.97 / NBRC 101777)</name>
    <dbReference type="NCBI Taxonomy" id="1042311"/>
    <lineage>
        <taxon>Eukaryota</taxon>
        <taxon>Fungi</taxon>
        <taxon>Dikarya</taxon>
        <taxon>Ascomycota</taxon>
        <taxon>Pezizomycotina</taxon>
        <taxon>Sordariomycetes</taxon>
        <taxon>Hypocreomycetidae</taxon>
        <taxon>Hypocreales</taxon>
        <taxon>Hypocreaceae</taxon>
        <taxon>Trichoderma</taxon>
    </lineage>
</organism>
<dbReference type="InterPro" id="IPR053858">
    <property type="entry name" value="Arb2_dom"/>
</dbReference>
<dbReference type="GO" id="GO:0000045">
    <property type="term" value="P:autophagosome assembly"/>
    <property type="evidence" value="ECO:0007669"/>
    <property type="project" value="InterPro"/>
</dbReference>
<evidence type="ECO:0000313" key="10">
    <source>
        <dbReference type="EMBL" id="PTB41560.1"/>
    </source>
</evidence>
<dbReference type="InterPro" id="IPR039113">
    <property type="entry name" value="ATG29"/>
</dbReference>
<comment type="similarity">
    <text evidence="2">Belongs to the ATG29 family.</text>
</comment>
<feature type="domain" description="Atg29 N-terminal" evidence="8">
    <location>
        <begin position="6"/>
        <end position="56"/>
    </location>
</feature>
<gene>
    <name evidence="10" type="ORF">M441DRAFT_167003</name>
</gene>
<comment type="subcellular location">
    <subcellularLocation>
        <location evidence="1">Preautophagosomal structure</location>
    </subcellularLocation>
</comment>
<dbReference type="GO" id="GO:0015031">
    <property type="term" value="P:protein transport"/>
    <property type="evidence" value="ECO:0007669"/>
    <property type="project" value="UniProtKB-KW"/>
</dbReference>
<dbReference type="Proteomes" id="UP000240493">
    <property type="component" value="Unassembled WGS sequence"/>
</dbReference>
<dbReference type="Pfam" id="PF22749">
    <property type="entry name" value="Arb2"/>
    <property type="match status" value="1"/>
</dbReference>
<reference evidence="10 11" key="1">
    <citation type="submission" date="2016-07" db="EMBL/GenBank/DDBJ databases">
        <title>Multiple horizontal gene transfer events from other fungi enriched the ability of initially mycotrophic Trichoderma (Ascomycota) to feed on dead plant biomass.</title>
        <authorList>
            <consortium name="DOE Joint Genome Institute"/>
            <person name="Aerts A."/>
            <person name="Atanasova L."/>
            <person name="Chenthamara K."/>
            <person name="Zhang J."/>
            <person name="Grujic M."/>
            <person name="Henrissat B."/>
            <person name="Kuo A."/>
            <person name="Salamov A."/>
            <person name="Lipzen A."/>
            <person name="Labutti K."/>
            <person name="Barry K."/>
            <person name="Miao Y."/>
            <person name="Rahimi M.J."/>
            <person name="Shen Q."/>
            <person name="Grigoriev I.V."/>
            <person name="Kubicek C.P."/>
            <person name="Druzhinina I.S."/>
        </authorList>
    </citation>
    <scope>NUCLEOTIDE SEQUENCE [LARGE SCALE GENOMIC DNA]</scope>
    <source>
        <strain evidence="10 11">CBS 433.97</strain>
    </source>
</reference>
<protein>
    <recommendedName>
        <fullName evidence="3">Autophagy-related protein 29</fullName>
    </recommendedName>
</protein>
<dbReference type="OrthoDB" id="421951at2759"/>
<evidence type="ECO:0000313" key="11">
    <source>
        <dbReference type="Proteomes" id="UP000240493"/>
    </source>
</evidence>
<feature type="region of interest" description="Disordered" evidence="7">
    <location>
        <begin position="88"/>
        <end position="348"/>
    </location>
</feature>
<evidence type="ECO:0000256" key="4">
    <source>
        <dbReference type="ARBA" id="ARBA00022448"/>
    </source>
</evidence>
<name>A0A2T3Z9U5_TRIA4</name>
<dbReference type="InterPro" id="IPR039362">
    <property type="entry name" value="ATG29_sf"/>
</dbReference>
<dbReference type="InterPro" id="IPR040666">
    <property type="entry name" value="Atg29_N"/>
</dbReference>
<dbReference type="PANTHER" id="PTHR40012:SF1">
    <property type="entry name" value="AUTOPHAGY-RELATED PROTEIN 29"/>
    <property type="match status" value="1"/>
</dbReference>
<evidence type="ECO:0000259" key="9">
    <source>
        <dbReference type="Pfam" id="PF22749"/>
    </source>
</evidence>
<feature type="region of interest" description="Disordered" evidence="7">
    <location>
        <begin position="787"/>
        <end position="807"/>
    </location>
</feature>
<evidence type="ECO:0000256" key="3">
    <source>
        <dbReference type="ARBA" id="ARBA00013784"/>
    </source>
</evidence>
<dbReference type="Pfam" id="PF18388">
    <property type="entry name" value="ATG29_N"/>
    <property type="match status" value="1"/>
</dbReference>
<proteinExistence type="inferred from homology"/>
<feature type="compositionally biased region" description="Polar residues" evidence="7">
    <location>
        <begin position="123"/>
        <end position="149"/>
    </location>
</feature>
<dbReference type="PANTHER" id="PTHR40012">
    <property type="entry name" value="AUTOPHAGY-RELATED PROTEIN 29"/>
    <property type="match status" value="1"/>
</dbReference>
<evidence type="ECO:0000256" key="2">
    <source>
        <dbReference type="ARBA" id="ARBA00010082"/>
    </source>
</evidence>
<dbReference type="EMBL" id="KZ679261">
    <property type="protein sequence ID" value="PTB41560.1"/>
    <property type="molecule type" value="Genomic_DNA"/>
</dbReference>
<feature type="compositionally biased region" description="Basic and acidic residues" evidence="7">
    <location>
        <begin position="787"/>
        <end position="798"/>
    </location>
</feature>
<sequence>MEEPQYTVFIRVPIPRRGFVDPAPVSWDVAKDEALWKILSGHKEIDWNLVADRFEVPVDFLVQQVAYLNERHQSHFRAQVRKATAAVKGSATQSPIPGSDLAGPGHLRTPSALSIRRDVSGLRNESGTFASNAPTRPTMSRNTSATTTVMRDGGGASPRTSNKPSLRAAEQAGRTRLSSLPMESPVPRSPRSPSSPEQPGAEVDRANSPGPADNSSSSSSDDDSMPVQSRIIRRPPRFQQQESYPPGYQPDEDDESEPAFQPYNAPSADTSSPDLASTLKLKDSRNKARRNQKAVAKSPYHSQTSDSSASSPAMVLRPPKTRDVHSAGPVSPRHTAEPGSSEGTHSISSSFSDLDVQNHSSNFLILYFISKYPRQSELSFITAIMFRRLWSGLPSDASFPSDLEGLGYFVNDQDEIRSIENPDNYFKFFLDRNPRICARQRFEFNHAMESIIHERLEGEGLQKLRLPLGASATEPHTPIFVTPDLKAASRIVVIFGQPTQDLGVLAGRVANGPGGIDEGSAIPVVRAVKSQKGSNGDDTSPGILLANMGQTCWWPEGQRATTVTANNAVPLPSLVHRGVQYMPALNDIPGNKDPEEHVKYVFHNVIGSIASDKAAVDIIAIGESCEIVERFLDGEEAWNIWGRRISALVLLGPVYDSEGLKNEKFKNFLAKRARAYGLSHEPVGTPLAPPEGNLELCIPSLGLPCLSSCEPMYVESIFIRARSHILSHLQEVALDAEYENPLIVPAECPRPPMTEQNWEELPEGDKPIISKTDPTALKEEMRQIRRWKKFNETGKAPETDSEPEPEI</sequence>
<dbReference type="GO" id="GO:0000407">
    <property type="term" value="C:phagophore assembly site"/>
    <property type="evidence" value="ECO:0007669"/>
    <property type="project" value="UniProtKB-SubCell"/>
</dbReference>
<accession>A0A2T3Z9U5</accession>
<evidence type="ECO:0000259" key="8">
    <source>
        <dbReference type="Pfam" id="PF18388"/>
    </source>
</evidence>
<dbReference type="AlphaFoldDB" id="A0A2T3Z9U5"/>
<evidence type="ECO:0000256" key="6">
    <source>
        <dbReference type="ARBA" id="ARBA00023006"/>
    </source>
</evidence>
<keyword evidence="5" id="KW-0653">Protein transport</keyword>
<keyword evidence="11" id="KW-1185">Reference proteome</keyword>
<feature type="domain" description="Arb2" evidence="9">
    <location>
        <begin position="399"/>
        <end position="683"/>
    </location>
</feature>
<dbReference type="STRING" id="1042311.A0A2T3Z9U5"/>
<dbReference type="Gene3D" id="1.10.10.2570">
    <property type="match status" value="1"/>
</dbReference>